<dbReference type="Pfam" id="PF13452">
    <property type="entry name" value="FAS1_DH_region"/>
    <property type="match status" value="1"/>
</dbReference>
<proteinExistence type="predicted"/>
<dbReference type="InterPro" id="IPR039569">
    <property type="entry name" value="FAS1-like_DH_region"/>
</dbReference>
<protein>
    <recommendedName>
        <fullName evidence="1">FAS1-like dehydratase domain-containing protein</fullName>
    </recommendedName>
</protein>
<name>A0A383BX36_9ZZZZ</name>
<dbReference type="InterPro" id="IPR029069">
    <property type="entry name" value="HotDog_dom_sf"/>
</dbReference>
<reference evidence="2" key="1">
    <citation type="submission" date="2018-05" db="EMBL/GenBank/DDBJ databases">
        <authorList>
            <person name="Lanie J.A."/>
            <person name="Ng W.-L."/>
            <person name="Kazmierczak K.M."/>
            <person name="Andrzejewski T.M."/>
            <person name="Davidsen T.M."/>
            <person name="Wayne K.J."/>
            <person name="Tettelin H."/>
            <person name="Glass J.I."/>
            <person name="Rusch D."/>
            <person name="Podicherti R."/>
            <person name="Tsui H.-C.T."/>
            <person name="Winkler M.E."/>
        </authorList>
    </citation>
    <scope>NUCLEOTIDE SEQUENCE</scope>
</reference>
<dbReference type="Gene3D" id="3.10.129.10">
    <property type="entry name" value="Hotdog Thioesterase"/>
    <property type="match status" value="1"/>
</dbReference>
<feature type="domain" description="FAS1-like dehydratase" evidence="1">
    <location>
        <begin position="11"/>
        <end position="105"/>
    </location>
</feature>
<evidence type="ECO:0000313" key="2">
    <source>
        <dbReference type="EMBL" id="SVE23968.1"/>
    </source>
</evidence>
<evidence type="ECO:0000259" key="1">
    <source>
        <dbReference type="Pfam" id="PF13452"/>
    </source>
</evidence>
<accession>A0A383BX36</accession>
<feature type="non-terminal residue" evidence="2">
    <location>
        <position position="1"/>
    </location>
</feature>
<dbReference type="SUPFAM" id="SSF54637">
    <property type="entry name" value="Thioesterase/thiol ester dehydrase-isomerase"/>
    <property type="match status" value="1"/>
</dbReference>
<dbReference type="AlphaFoldDB" id="A0A383BX36"/>
<organism evidence="2">
    <name type="scientific">marine metagenome</name>
    <dbReference type="NCBI Taxonomy" id="408172"/>
    <lineage>
        <taxon>unclassified sequences</taxon>
        <taxon>metagenomes</taxon>
        <taxon>ecological metagenomes</taxon>
    </lineage>
</organism>
<sequence>LNELISDEAKSWIGRSAEPLLVEISRRDIVKYSIATEQQQEKYLKGDEAPPMFMFGALRPLVPMDNLGSDGIPPDSFLPELPLKRVMAGGTEMRFHRPVKPGDKLV</sequence>
<gene>
    <name evidence="2" type="ORF">METZ01_LOCUS476822</name>
</gene>
<feature type="non-terminal residue" evidence="2">
    <location>
        <position position="106"/>
    </location>
</feature>
<dbReference type="EMBL" id="UINC01203620">
    <property type="protein sequence ID" value="SVE23968.1"/>
    <property type="molecule type" value="Genomic_DNA"/>
</dbReference>